<name>A0A0A8Y342_ARUDO</name>
<protein>
    <submittedName>
        <fullName evidence="1">Uncharacterized protein</fullName>
    </submittedName>
</protein>
<proteinExistence type="predicted"/>
<accession>A0A0A8Y342</accession>
<evidence type="ECO:0000313" key="1">
    <source>
        <dbReference type="EMBL" id="JAD20676.1"/>
    </source>
</evidence>
<dbReference type="AlphaFoldDB" id="A0A0A8Y342"/>
<reference evidence="1" key="1">
    <citation type="submission" date="2014-09" db="EMBL/GenBank/DDBJ databases">
        <authorList>
            <person name="Magalhaes I.L.F."/>
            <person name="Oliveira U."/>
            <person name="Santos F.R."/>
            <person name="Vidigal T.H.D.A."/>
            <person name="Brescovit A.D."/>
            <person name="Santos A.J."/>
        </authorList>
    </citation>
    <scope>NUCLEOTIDE SEQUENCE</scope>
    <source>
        <tissue evidence="1">Shoot tissue taken approximately 20 cm above the soil surface</tissue>
    </source>
</reference>
<organism evidence="1">
    <name type="scientific">Arundo donax</name>
    <name type="common">Giant reed</name>
    <name type="synonym">Donax arundinaceus</name>
    <dbReference type="NCBI Taxonomy" id="35708"/>
    <lineage>
        <taxon>Eukaryota</taxon>
        <taxon>Viridiplantae</taxon>
        <taxon>Streptophyta</taxon>
        <taxon>Embryophyta</taxon>
        <taxon>Tracheophyta</taxon>
        <taxon>Spermatophyta</taxon>
        <taxon>Magnoliopsida</taxon>
        <taxon>Liliopsida</taxon>
        <taxon>Poales</taxon>
        <taxon>Poaceae</taxon>
        <taxon>PACMAD clade</taxon>
        <taxon>Arundinoideae</taxon>
        <taxon>Arundineae</taxon>
        <taxon>Arundo</taxon>
    </lineage>
</organism>
<dbReference type="EMBL" id="GBRH01277219">
    <property type="protein sequence ID" value="JAD20676.1"/>
    <property type="molecule type" value="Transcribed_RNA"/>
</dbReference>
<sequence length="20" mass="2503">MLDFKIRTRIILCRQLQSMH</sequence>
<reference evidence="1" key="2">
    <citation type="journal article" date="2015" name="Data Brief">
        <title>Shoot transcriptome of the giant reed, Arundo donax.</title>
        <authorList>
            <person name="Barrero R.A."/>
            <person name="Guerrero F.D."/>
            <person name="Moolhuijzen P."/>
            <person name="Goolsby J.A."/>
            <person name="Tidwell J."/>
            <person name="Bellgard S.E."/>
            <person name="Bellgard M.I."/>
        </authorList>
    </citation>
    <scope>NUCLEOTIDE SEQUENCE</scope>
    <source>
        <tissue evidence="1">Shoot tissue taken approximately 20 cm above the soil surface</tissue>
    </source>
</reference>